<dbReference type="EMBL" id="MPUH01000404">
    <property type="protein sequence ID" value="OMJ80872.1"/>
    <property type="molecule type" value="Genomic_DNA"/>
</dbReference>
<dbReference type="AlphaFoldDB" id="A0A1R2BVL7"/>
<evidence type="ECO:0000259" key="1">
    <source>
        <dbReference type="SMART" id="SM00516"/>
    </source>
</evidence>
<sequence>MNSIPREAYSYWPSTESCLIETKYLVERLVFSRQNYKDWELSALSQLEKIIKDKPFAETFDTSEKLRFLYGTGWNLNLTVKVIEAHVQWKQDWPSYKLVYPLITSILNSGGIYIHGRDHKYRPIIIVTPKLLLEFPQHLLMATAYFLLEYIKDHMFLQGQIENLILLIDLKNFEIKDFISKFITDLQTHYPCRLANAFLLNTNKSIQGFLKYFSSNTIQKLTIVKKQSILMKTCNPTQIEEKYGGSAENLRSFWPPAFPSSNYKAESDPVEGFLSNYSSYDEYFLQQPKIFTDLSSLKISQFEDKESFISYSEFKDEMWQKLDVISGSFSFLHTDICGKVQDTEQEGQLKVSRLRGKSEDITRTSSNVAKKMSIEHELMESNCCIENTCSVF</sequence>
<feature type="domain" description="CRAL-TRIO" evidence="1">
    <location>
        <begin position="106"/>
        <end position="248"/>
    </location>
</feature>
<accession>A0A1R2BVL7</accession>
<dbReference type="SMART" id="SM00516">
    <property type="entry name" value="SEC14"/>
    <property type="match status" value="1"/>
</dbReference>
<evidence type="ECO:0000313" key="3">
    <source>
        <dbReference type="Proteomes" id="UP000187209"/>
    </source>
</evidence>
<dbReference type="InterPro" id="IPR001251">
    <property type="entry name" value="CRAL-TRIO_dom"/>
</dbReference>
<evidence type="ECO:0000313" key="2">
    <source>
        <dbReference type="EMBL" id="OMJ80872.1"/>
    </source>
</evidence>
<dbReference type="Proteomes" id="UP000187209">
    <property type="component" value="Unassembled WGS sequence"/>
</dbReference>
<dbReference type="InterPro" id="IPR036273">
    <property type="entry name" value="CRAL/TRIO_N_dom_sf"/>
</dbReference>
<dbReference type="SUPFAM" id="SSF52087">
    <property type="entry name" value="CRAL/TRIO domain"/>
    <property type="match status" value="1"/>
</dbReference>
<dbReference type="CDD" id="cd00170">
    <property type="entry name" value="SEC14"/>
    <property type="match status" value="1"/>
</dbReference>
<dbReference type="PANTHER" id="PTHR46818">
    <property type="entry name" value="DOMAIN-CONTAINING PROTEIN, PUTATIVE-RELATED"/>
    <property type="match status" value="1"/>
</dbReference>
<comment type="caution">
    <text evidence="2">The sequence shown here is derived from an EMBL/GenBank/DDBJ whole genome shotgun (WGS) entry which is preliminary data.</text>
</comment>
<keyword evidence="3" id="KW-1185">Reference proteome</keyword>
<organism evidence="2 3">
    <name type="scientific">Stentor coeruleus</name>
    <dbReference type="NCBI Taxonomy" id="5963"/>
    <lineage>
        <taxon>Eukaryota</taxon>
        <taxon>Sar</taxon>
        <taxon>Alveolata</taxon>
        <taxon>Ciliophora</taxon>
        <taxon>Postciliodesmatophora</taxon>
        <taxon>Heterotrichea</taxon>
        <taxon>Heterotrichida</taxon>
        <taxon>Stentoridae</taxon>
        <taxon>Stentor</taxon>
    </lineage>
</organism>
<protein>
    <recommendedName>
        <fullName evidence="1">CRAL-TRIO domain-containing protein</fullName>
    </recommendedName>
</protein>
<gene>
    <name evidence="2" type="ORF">SteCoe_18775</name>
</gene>
<name>A0A1R2BVL7_9CILI</name>
<dbReference type="Gene3D" id="3.40.525.10">
    <property type="entry name" value="CRAL-TRIO lipid binding domain"/>
    <property type="match status" value="1"/>
</dbReference>
<dbReference type="InterPro" id="IPR036865">
    <property type="entry name" value="CRAL-TRIO_dom_sf"/>
</dbReference>
<dbReference type="SUPFAM" id="SSF46938">
    <property type="entry name" value="CRAL/TRIO N-terminal domain"/>
    <property type="match status" value="1"/>
</dbReference>
<dbReference type="PANTHER" id="PTHR46818:SF1">
    <property type="entry name" value="CHROMOSOME UNDETERMINED SCAFFOLD_125, WHOLE GENOME SHOTGUN SEQUENCE"/>
    <property type="match status" value="1"/>
</dbReference>
<dbReference type="Pfam" id="PF00650">
    <property type="entry name" value="CRAL_TRIO"/>
    <property type="match status" value="1"/>
</dbReference>
<reference evidence="2 3" key="1">
    <citation type="submission" date="2016-11" db="EMBL/GenBank/DDBJ databases">
        <title>The macronuclear genome of Stentor coeruleus: a giant cell with tiny introns.</title>
        <authorList>
            <person name="Slabodnick M."/>
            <person name="Ruby J.G."/>
            <person name="Reiff S.B."/>
            <person name="Swart E.C."/>
            <person name="Gosai S."/>
            <person name="Prabakaran S."/>
            <person name="Witkowska E."/>
            <person name="Larue G.E."/>
            <person name="Fisher S."/>
            <person name="Freeman R.M."/>
            <person name="Gunawardena J."/>
            <person name="Chu W."/>
            <person name="Stover N.A."/>
            <person name="Gregory B.D."/>
            <person name="Nowacki M."/>
            <person name="Derisi J."/>
            <person name="Roy S.W."/>
            <person name="Marshall W.F."/>
            <person name="Sood P."/>
        </authorList>
    </citation>
    <scope>NUCLEOTIDE SEQUENCE [LARGE SCALE GENOMIC DNA]</scope>
    <source>
        <strain evidence="2">WM001</strain>
    </source>
</reference>
<proteinExistence type="predicted"/>
<dbReference type="OrthoDB" id="75724at2759"/>